<dbReference type="CDD" id="cd02440">
    <property type="entry name" value="AdoMet_MTases"/>
    <property type="match status" value="1"/>
</dbReference>
<evidence type="ECO:0000256" key="1">
    <source>
        <dbReference type="SAM" id="Phobius"/>
    </source>
</evidence>
<feature type="transmembrane region" description="Helical" evidence="1">
    <location>
        <begin position="97"/>
        <end position="118"/>
    </location>
</feature>
<dbReference type="eggNOG" id="COG0421">
    <property type="taxonomic scope" value="Bacteria"/>
</dbReference>
<feature type="transmembrane region" description="Helical" evidence="1">
    <location>
        <begin position="637"/>
        <end position="657"/>
    </location>
</feature>
<feature type="transmembrane region" description="Helical" evidence="1">
    <location>
        <begin position="9"/>
        <end position="30"/>
    </location>
</feature>
<organism evidence="2 3">
    <name type="scientific">Alkaliphilus oremlandii (strain OhILAs)</name>
    <name type="common">Clostridium oremlandii (strain OhILAs)</name>
    <dbReference type="NCBI Taxonomy" id="350688"/>
    <lineage>
        <taxon>Bacteria</taxon>
        <taxon>Bacillati</taxon>
        <taxon>Bacillota</taxon>
        <taxon>Clostridia</taxon>
        <taxon>Peptostreptococcales</taxon>
        <taxon>Natronincolaceae</taxon>
        <taxon>Alkaliphilus</taxon>
    </lineage>
</organism>
<dbReference type="AlphaFoldDB" id="A8MGR1"/>
<keyword evidence="1" id="KW-0472">Membrane</keyword>
<protein>
    <submittedName>
        <fullName evidence="2">Spermine synthase</fullName>
    </submittedName>
</protein>
<feature type="transmembrane region" description="Helical" evidence="1">
    <location>
        <begin position="130"/>
        <end position="148"/>
    </location>
</feature>
<dbReference type="SUPFAM" id="SSF53335">
    <property type="entry name" value="S-adenosyl-L-methionine-dependent methyltransferases"/>
    <property type="match status" value="1"/>
</dbReference>
<feature type="transmembrane region" description="Helical" evidence="1">
    <location>
        <begin position="704"/>
        <end position="724"/>
    </location>
</feature>
<feature type="transmembrane region" description="Helical" evidence="1">
    <location>
        <begin position="73"/>
        <end position="91"/>
    </location>
</feature>
<gene>
    <name evidence="2" type="ordered locus">Clos_1058</name>
</gene>
<feature type="transmembrane region" description="Helical" evidence="1">
    <location>
        <begin position="604"/>
        <end position="625"/>
    </location>
</feature>
<evidence type="ECO:0000313" key="2">
    <source>
        <dbReference type="EMBL" id="ABW18605.1"/>
    </source>
</evidence>
<keyword evidence="1" id="KW-1133">Transmembrane helix</keyword>
<feature type="transmembrane region" description="Helical" evidence="1">
    <location>
        <begin position="181"/>
        <end position="198"/>
    </location>
</feature>
<dbReference type="Proteomes" id="UP000000269">
    <property type="component" value="Chromosome"/>
</dbReference>
<dbReference type="RefSeq" id="WP_012158917.1">
    <property type="nucleotide sequence ID" value="NC_009922.1"/>
</dbReference>
<dbReference type="InterPro" id="IPR029063">
    <property type="entry name" value="SAM-dependent_MTases_sf"/>
</dbReference>
<feature type="transmembrane region" description="Helical" evidence="1">
    <location>
        <begin position="544"/>
        <end position="561"/>
    </location>
</feature>
<dbReference type="OrthoDB" id="127145at2"/>
<evidence type="ECO:0000313" key="3">
    <source>
        <dbReference type="Proteomes" id="UP000000269"/>
    </source>
</evidence>
<reference evidence="3" key="1">
    <citation type="submission" date="2007-10" db="EMBL/GenBank/DDBJ databases">
        <title>Complete genome of Alkaliphilus oremlandii OhILAs.</title>
        <authorList>
            <person name="Copeland A."/>
            <person name="Lucas S."/>
            <person name="Lapidus A."/>
            <person name="Barry K."/>
            <person name="Detter J.C."/>
            <person name="Glavina del Rio T."/>
            <person name="Hammon N."/>
            <person name="Israni S."/>
            <person name="Dalin E."/>
            <person name="Tice H."/>
            <person name="Pitluck S."/>
            <person name="Chain P."/>
            <person name="Malfatti S."/>
            <person name="Shin M."/>
            <person name="Vergez L."/>
            <person name="Schmutz J."/>
            <person name="Larimer F."/>
            <person name="Land M."/>
            <person name="Hauser L."/>
            <person name="Kyrpides N."/>
            <person name="Mikhailova N."/>
            <person name="Stolz J.F."/>
            <person name="Dawson A."/>
            <person name="Fisher E."/>
            <person name="Crable B."/>
            <person name="Perera E."/>
            <person name="Lisak J."/>
            <person name="Ranganathan M."/>
            <person name="Basu P."/>
            <person name="Richardson P."/>
        </authorList>
    </citation>
    <scope>NUCLEOTIDE SEQUENCE [LARGE SCALE GENOMIC DNA]</scope>
    <source>
        <strain evidence="3">OhILAs</strain>
    </source>
</reference>
<dbReference type="STRING" id="350688.Clos_1058"/>
<feature type="transmembrane region" description="Helical" evidence="1">
    <location>
        <begin position="154"/>
        <end position="172"/>
    </location>
</feature>
<sequence>MSKYSRRDILLLIGISMITMSVISFEMLLTRLFSTILAYHFAFLVTSLAILGSGIGGMIAYKKENISSIFTNYSIILPFSYLFIILMIYLRPFLDNLTYYSVLATMPFLIAGMIISTIFKKNAHISNRIYFADLIGSALGSLAILLLLNHKGFIYSLFGIAFVGALGSLALVDSRKKQRKFVLALPIILLGIILYQGTVMKQIETNFLAYDTSPYTLMGALRDSKQPVKSTDFIGWNAMARTDVIETQDPNEKIIISDGGASAPMIKFSGDLDEIEYLKDEVGFIPFAFGNNESSLIIGSGGGRDIVFALLGGVDKIDAVEINPLTIKAADKYKDFNGGIYDMPGVELFIEDGRSFIEKTTEKYDNIYLSLVMSNAVEHSALAMSEGYVFTQEALEKYLDLLTDNGKLSFVMHSSTDLFRGLNTAIQGLINRGVDKDKVLDYFAIINSMSLEDSQKRGTSIHKPVLIVKKSPFTEAEYQELWKVINEQERQTIHVKPSTILKDYVDFSEGKLDFNELINGTPLNLKPITDQNPFFYNFTPGGSNTLKVLIFVSLLALLGIFKTTKKVETKRSSLYFTLLGIAFMLVEIPLIQKIVLFVGNPTQAFSYVLFILLVSSGLGSLFNKLTIWNKYSKNKYLPLLFSGLLLFGQSMAIRSVIPMFMGANIGTKLILMILIISPLGFFMGMPFARGIWLLGEYERENDIPLMWGVNGIASVLGSTLALMLSMEWGFYTSEILAGAIYIILFVVEFIKREETVAL</sequence>
<feature type="transmembrane region" description="Helical" evidence="1">
    <location>
        <begin position="669"/>
        <end position="692"/>
    </location>
</feature>
<keyword evidence="1" id="KW-0812">Transmembrane</keyword>
<dbReference type="Gene3D" id="3.40.50.150">
    <property type="entry name" value="Vaccinia Virus protein VP39"/>
    <property type="match status" value="1"/>
</dbReference>
<name>A8MGR1_ALKOO</name>
<accession>A8MGR1</accession>
<dbReference type="EMBL" id="CP000853">
    <property type="protein sequence ID" value="ABW18605.1"/>
    <property type="molecule type" value="Genomic_DNA"/>
</dbReference>
<feature type="transmembrane region" description="Helical" evidence="1">
    <location>
        <begin position="36"/>
        <end position="61"/>
    </location>
</feature>
<dbReference type="HOGENOM" id="CLU_018383_0_0_9"/>
<dbReference type="KEGG" id="aoe:Clos_1058"/>
<feature type="transmembrane region" description="Helical" evidence="1">
    <location>
        <begin position="573"/>
        <end position="592"/>
    </location>
</feature>
<keyword evidence="3" id="KW-1185">Reference proteome</keyword>
<proteinExistence type="predicted"/>
<feature type="transmembrane region" description="Helical" evidence="1">
    <location>
        <begin position="730"/>
        <end position="750"/>
    </location>
</feature>